<dbReference type="PANTHER" id="PTHR33695">
    <property type="entry name" value="LIPOPROTEIN SIGNAL PEPTIDASE"/>
    <property type="match status" value="1"/>
</dbReference>
<dbReference type="NCBIfam" id="TIGR00077">
    <property type="entry name" value="lspA"/>
    <property type="match status" value="1"/>
</dbReference>
<comment type="function">
    <text evidence="9">This protein specifically catalyzes the removal of signal peptides from prolipoproteins.</text>
</comment>
<evidence type="ECO:0000313" key="12">
    <source>
        <dbReference type="EMBL" id="QBR90860.1"/>
    </source>
</evidence>
<evidence type="ECO:0000256" key="11">
    <source>
        <dbReference type="SAM" id="MobiDB-lite"/>
    </source>
</evidence>
<dbReference type="PRINTS" id="PR00781">
    <property type="entry name" value="LIPOSIGPTASE"/>
</dbReference>
<feature type="active site" evidence="9">
    <location>
        <position position="142"/>
    </location>
</feature>
<comment type="subcellular location">
    <subcellularLocation>
        <location evidence="9">Cell membrane</location>
        <topology evidence="9">Multi-pass membrane protein</topology>
    </subcellularLocation>
</comment>
<dbReference type="Pfam" id="PF01252">
    <property type="entry name" value="Peptidase_A8"/>
    <property type="match status" value="1"/>
</dbReference>
<evidence type="ECO:0000256" key="8">
    <source>
        <dbReference type="ARBA" id="ARBA00023136"/>
    </source>
</evidence>
<evidence type="ECO:0000256" key="10">
    <source>
        <dbReference type="RuleBase" id="RU004181"/>
    </source>
</evidence>
<keyword evidence="3 9" id="KW-0645">Protease</keyword>
<evidence type="ECO:0000256" key="5">
    <source>
        <dbReference type="ARBA" id="ARBA00022750"/>
    </source>
</evidence>
<dbReference type="EMBL" id="CP038267">
    <property type="protein sequence ID" value="QBR90860.1"/>
    <property type="molecule type" value="Genomic_DNA"/>
</dbReference>
<comment type="similarity">
    <text evidence="1 9 10">Belongs to the peptidase A8 family.</text>
</comment>
<evidence type="ECO:0000256" key="2">
    <source>
        <dbReference type="ARBA" id="ARBA00022475"/>
    </source>
</evidence>
<gene>
    <name evidence="9 12" type="primary">lspA</name>
    <name evidence="12" type="ORF">EXE57_00180</name>
</gene>
<accession>A0A4P7GG91</accession>
<keyword evidence="8 9" id="KW-0472">Membrane</keyword>
<dbReference type="Proteomes" id="UP000294894">
    <property type="component" value="Chromosome"/>
</dbReference>
<dbReference type="EC" id="3.4.23.36" evidence="9"/>
<dbReference type="PANTHER" id="PTHR33695:SF1">
    <property type="entry name" value="LIPOPROTEIN SIGNAL PEPTIDASE"/>
    <property type="match status" value="1"/>
</dbReference>
<evidence type="ECO:0000256" key="4">
    <source>
        <dbReference type="ARBA" id="ARBA00022692"/>
    </source>
</evidence>
<evidence type="ECO:0000256" key="6">
    <source>
        <dbReference type="ARBA" id="ARBA00022801"/>
    </source>
</evidence>
<evidence type="ECO:0000256" key="1">
    <source>
        <dbReference type="ARBA" id="ARBA00006139"/>
    </source>
</evidence>
<comment type="catalytic activity">
    <reaction evidence="9">
        <text>Release of signal peptides from bacterial membrane prolipoproteins. Hydrolyzes -Xaa-Yaa-Zaa-|-(S,diacylglyceryl)Cys-, in which Xaa is hydrophobic (preferably Leu), and Yaa (Ala or Ser) and Zaa (Gly or Ala) have small, neutral side chains.</text>
        <dbReference type="EC" id="3.4.23.36"/>
    </reaction>
</comment>
<keyword evidence="4 9" id="KW-0812">Transmembrane</keyword>
<feature type="transmembrane region" description="Helical" evidence="9">
    <location>
        <begin position="29"/>
        <end position="49"/>
    </location>
</feature>
<dbReference type="GO" id="GO:0006508">
    <property type="term" value="P:proteolysis"/>
    <property type="evidence" value="ECO:0007669"/>
    <property type="project" value="UniProtKB-KW"/>
</dbReference>
<evidence type="ECO:0000256" key="9">
    <source>
        <dbReference type="HAMAP-Rule" id="MF_00161"/>
    </source>
</evidence>
<feature type="transmembrane region" description="Helical" evidence="9">
    <location>
        <begin position="151"/>
        <end position="171"/>
    </location>
</feature>
<protein>
    <recommendedName>
        <fullName evidence="9">Lipoprotein signal peptidase</fullName>
        <ecNumber evidence="9">3.4.23.36</ecNumber>
    </recommendedName>
    <alternativeName>
        <fullName evidence="9">Prolipoprotein signal peptidase</fullName>
    </alternativeName>
    <alternativeName>
        <fullName evidence="9">Signal peptidase II</fullName>
        <shortName evidence="9">SPase II</shortName>
    </alternativeName>
</protein>
<feature type="transmembrane region" description="Helical" evidence="9">
    <location>
        <begin position="75"/>
        <end position="101"/>
    </location>
</feature>
<keyword evidence="2 9" id="KW-1003">Cell membrane</keyword>
<dbReference type="OrthoDB" id="4308908at2"/>
<feature type="region of interest" description="Disordered" evidence="11">
    <location>
        <begin position="1"/>
        <end position="23"/>
    </location>
</feature>
<feature type="active site" evidence="9">
    <location>
        <position position="156"/>
    </location>
</feature>
<dbReference type="AlphaFoldDB" id="A0A4P7GG91"/>
<dbReference type="InterPro" id="IPR001872">
    <property type="entry name" value="Peptidase_A8"/>
</dbReference>
<evidence type="ECO:0000313" key="13">
    <source>
        <dbReference type="Proteomes" id="UP000294894"/>
    </source>
</evidence>
<dbReference type="UniPathway" id="UPA00665"/>
<organism evidence="12 13">
    <name type="scientific">Nocardioides euryhalodurans</name>
    <dbReference type="NCBI Taxonomy" id="2518370"/>
    <lineage>
        <taxon>Bacteria</taxon>
        <taxon>Bacillati</taxon>
        <taxon>Actinomycetota</taxon>
        <taxon>Actinomycetes</taxon>
        <taxon>Propionibacteriales</taxon>
        <taxon>Nocardioidaceae</taxon>
        <taxon>Nocardioides</taxon>
    </lineage>
</organism>
<evidence type="ECO:0000256" key="3">
    <source>
        <dbReference type="ARBA" id="ARBA00022670"/>
    </source>
</evidence>
<keyword evidence="5 9" id="KW-0064">Aspartyl protease</keyword>
<proteinExistence type="inferred from homology"/>
<feature type="transmembrane region" description="Helical" evidence="9">
    <location>
        <begin position="108"/>
        <end position="126"/>
    </location>
</feature>
<keyword evidence="7 9" id="KW-1133">Transmembrane helix</keyword>
<reference evidence="12 13" key="1">
    <citation type="submission" date="2019-03" db="EMBL/GenBank/DDBJ databases">
        <title>Three New Species of Nocardioides, Nocardioides euryhalodurans sp. nov., Nocardioides seonyuensis sp. nov. and Nocardioides eburneoflavus sp. nov., Iolated from Soil.</title>
        <authorList>
            <person name="Roh S.G."/>
            <person name="Lee C."/>
            <person name="Kim M.-K."/>
            <person name="Kim S.B."/>
        </authorList>
    </citation>
    <scope>NUCLEOTIDE SEQUENCE [LARGE SCALE GENOMIC DNA]</scope>
    <source>
        <strain evidence="12 13">MMS17-SY117</strain>
    </source>
</reference>
<comment type="pathway">
    <text evidence="9">Protein modification; lipoprotein biosynthesis (signal peptide cleavage).</text>
</comment>
<keyword evidence="13" id="KW-1185">Reference proteome</keyword>
<evidence type="ECO:0000256" key="7">
    <source>
        <dbReference type="ARBA" id="ARBA00022989"/>
    </source>
</evidence>
<dbReference type="GO" id="GO:0005886">
    <property type="term" value="C:plasma membrane"/>
    <property type="evidence" value="ECO:0007669"/>
    <property type="project" value="UniProtKB-SubCell"/>
</dbReference>
<dbReference type="KEGG" id="noy:EXE57_00180"/>
<dbReference type="GO" id="GO:0004190">
    <property type="term" value="F:aspartic-type endopeptidase activity"/>
    <property type="evidence" value="ECO:0007669"/>
    <property type="project" value="UniProtKB-UniRule"/>
</dbReference>
<sequence>MQAARGTSLSDDTTTGTSRPTGGSSRIRWVLFAVALTAYAVDVVTKQLAVRRLADGDVPVLGDWFVLHLTFNPGAAFSLGTSYTVALSCLAITAVVVVLWLSRRVGSMVWGVALGLLLGGVAGNLTDRLVRDPGPMRGHVVDMFMVPNWPVFNIADICINIAAGLIVIQAIRGIALDGTRERATEQ</sequence>
<dbReference type="RefSeq" id="WP_135072889.1">
    <property type="nucleotide sequence ID" value="NZ_CP038267.1"/>
</dbReference>
<dbReference type="HAMAP" id="MF_00161">
    <property type="entry name" value="LspA"/>
    <property type="match status" value="1"/>
</dbReference>
<keyword evidence="6 9" id="KW-0378">Hydrolase</keyword>
<name>A0A4P7GG91_9ACTN</name>